<dbReference type="EMBL" id="KL367474">
    <property type="protein sequence ID" value="KFD73178.1"/>
    <property type="molecule type" value="Genomic_DNA"/>
</dbReference>
<sequence>MKVRDNAAGVSKQQQKLPLNGRLFRADVDDTELLLPVNGCCRCWQFAFELDAEIALQLPLSPPLLSKLPSSELVSSTESKVNVEALTNKQDGSLRRPVQLENEKPANQNAHSNLYLQL</sequence>
<evidence type="ECO:0000256" key="1">
    <source>
        <dbReference type="SAM" id="MobiDB-lite"/>
    </source>
</evidence>
<accession>A0A085NUN2</accession>
<proteinExistence type="predicted"/>
<feature type="region of interest" description="Disordered" evidence="1">
    <location>
        <begin position="84"/>
        <end position="112"/>
    </location>
</feature>
<name>A0A085NUN2_9BILA</name>
<organism evidence="2">
    <name type="scientific">Trichuris suis</name>
    <name type="common">pig whipworm</name>
    <dbReference type="NCBI Taxonomy" id="68888"/>
    <lineage>
        <taxon>Eukaryota</taxon>
        <taxon>Metazoa</taxon>
        <taxon>Ecdysozoa</taxon>
        <taxon>Nematoda</taxon>
        <taxon>Enoplea</taxon>
        <taxon>Dorylaimia</taxon>
        <taxon>Trichinellida</taxon>
        <taxon>Trichuridae</taxon>
        <taxon>Trichuris</taxon>
    </lineage>
</organism>
<protein>
    <submittedName>
        <fullName evidence="2">Uncharacterized protein</fullName>
    </submittedName>
</protein>
<reference evidence="2" key="1">
    <citation type="journal article" date="2014" name="Nat. Genet.">
        <title>Genome and transcriptome of the porcine whipworm Trichuris suis.</title>
        <authorList>
            <person name="Jex A.R."/>
            <person name="Nejsum P."/>
            <person name="Schwarz E.M."/>
            <person name="Hu L."/>
            <person name="Young N.D."/>
            <person name="Hall R.S."/>
            <person name="Korhonen P.K."/>
            <person name="Liao S."/>
            <person name="Thamsborg S."/>
            <person name="Xia J."/>
            <person name="Xu P."/>
            <person name="Wang S."/>
            <person name="Scheerlinck J.P."/>
            <person name="Hofmann A."/>
            <person name="Sternberg P.W."/>
            <person name="Wang J."/>
            <person name="Gasser R.B."/>
        </authorList>
    </citation>
    <scope>NUCLEOTIDE SEQUENCE [LARGE SCALE GENOMIC DNA]</scope>
    <source>
        <strain evidence="2">DCEP-RM93F</strain>
    </source>
</reference>
<dbReference type="AlphaFoldDB" id="A0A085NUN2"/>
<dbReference type="Proteomes" id="UP000030758">
    <property type="component" value="Unassembled WGS sequence"/>
</dbReference>
<evidence type="ECO:0000313" key="2">
    <source>
        <dbReference type="EMBL" id="KFD73178.1"/>
    </source>
</evidence>
<gene>
    <name evidence="2" type="ORF">M514_14518</name>
</gene>